<reference evidence="1 2" key="1">
    <citation type="submission" date="2020-04" db="EMBL/GenBank/DDBJ databases">
        <authorList>
            <person name="De Canck E."/>
        </authorList>
    </citation>
    <scope>NUCLEOTIDE SEQUENCE [LARGE SCALE GENOMIC DNA]</scope>
    <source>
        <strain evidence="1 2">LMG 29542</strain>
    </source>
</reference>
<accession>A0A6J5ES02</accession>
<sequence length="266" mass="27779">MTVFASATQPPVAVIVSDPPAQLLLFSGIVVGNNDPLFIVTSSAIQHETLDLNLNFPTGRIIASTSTVALASIGSSEGVAFTFATDTSTIAQDPNTGSLSLIAELSLQSETPTWGGWYPSMWINRVSYSAQVLVEIEQPIIAGTLRWSERDVAAESWPALSVSANSVNWSPPGGFGGFTPGPVVATGVVEPPVLASGVNTATYLITGVPFGQQVTVLVTALPSFKLLHGNTLGFYRSGNTANPLTLTPTQSQQQNVDFVASVSTLS</sequence>
<dbReference type="RefSeq" id="WP_175230914.1">
    <property type="nucleotide sequence ID" value="NZ_CADIKH010000040.1"/>
</dbReference>
<protein>
    <submittedName>
        <fullName evidence="1">Uncharacterized protein</fullName>
    </submittedName>
</protein>
<keyword evidence="2" id="KW-1185">Reference proteome</keyword>
<evidence type="ECO:0000313" key="2">
    <source>
        <dbReference type="Proteomes" id="UP000494363"/>
    </source>
</evidence>
<organism evidence="1 2">
    <name type="scientific">Paraburkholderia humisilvae</name>
    <dbReference type="NCBI Taxonomy" id="627669"/>
    <lineage>
        <taxon>Bacteria</taxon>
        <taxon>Pseudomonadati</taxon>
        <taxon>Pseudomonadota</taxon>
        <taxon>Betaproteobacteria</taxon>
        <taxon>Burkholderiales</taxon>
        <taxon>Burkholderiaceae</taxon>
        <taxon>Paraburkholderia</taxon>
    </lineage>
</organism>
<evidence type="ECO:0000313" key="1">
    <source>
        <dbReference type="EMBL" id="CAB3769310.1"/>
    </source>
</evidence>
<dbReference type="AlphaFoldDB" id="A0A6J5ES02"/>
<proteinExistence type="predicted"/>
<name>A0A6J5ES02_9BURK</name>
<dbReference type="Proteomes" id="UP000494363">
    <property type="component" value="Unassembled WGS sequence"/>
</dbReference>
<dbReference type="EMBL" id="CADIKH010000040">
    <property type="protein sequence ID" value="CAB3769310.1"/>
    <property type="molecule type" value="Genomic_DNA"/>
</dbReference>
<gene>
    <name evidence="1" type="ORF">LMG29542_06086</name>
</gene>